<name>A0AC61U6F5_9MICO</name>
<protein>
    <submittedName>
        <fullName evidence="1">Uncharacterized protein</fullName>
    </submittedName>
</protein>
<dbReference type="EMBL" id="CP087977">
    <property type="protein sequence ID" value="UUZ45637.1"/>
    <property type="molecule type" value="Genomic_DNA"/>
</dbReference>
<gene>
    <name evidence="1" type="ORF">LP422_06180</name>
</gene>
<sequence length="213" mass="21747">MSTLIQRVAGAALALVGLVAAIVGGWFLANLGTSGTATFTADPGQRVVVLGPDVLNRVDHPVTVTATGTGDMWAGTSRPSDVEALLGDGARVQVTGVEVGDWALTTAEEGKGDAVSPRGLDIWQESDNGSGEITRTIEQADAPQSLVITAPEGAEVDRVTMTVEDGGWGTTALTTLVVGLVLVLVGPALLVRTGALGATRARFARTTREEGSS</sequence>
<evidence type="ECO:0000313" key="1">
    <source>
        <dbReference type="EMBL" id="UUZ45637.1"/>
    </source>
</evidence>
<evidence type="ECO:0000313" key="2">
    <source>
        <dbReference type="Proteomes" id="UP001059663"/>
    </source>
</evidence>
<organism evidence="1 2">
    <name type="scientific">Janibacter limosus</name>
    <dbReference type="NCBI Taxonomy" id="53458"/>
    <lineage>
        <taxon>Bacteria</taxon>
        <taxon>Bacillati</taxon>
        <taxon>Actinomycetota</taxon>
        <taxon>Actinomycetes</taxon>
        <taxon>Micrococcales</taxon>
        <taxon>Intrasporangiaceae</taxon>
        <taxon>Janibacter</taxon>
    </lineage>
</organism>
<reference evidence="1" key="1">
    <citation type="submission" date="2021-11" db="EMBL/GenBank/DDBJ databases">
        <title>Study of the species diversity of bacterial strains isolated from a unique natural object - Shulgan-Tash cave (Bashkiria).</title>
        <authorList>
            <person name="Sazanova A.L."/>
            <person name="Chirak E.R."/>
            <person name="Safronova V.I."/>
        </authorList>
    </citation>
    <scope>NUCLEOTIDE SEQUENCE</scope>
    <source>
        <strain evidence="1">P1</strain>
    </source>
</reference>
<accession>A0AC61U6F5</accession>
<dbReference type="Proteomes" id="UP001059663">
    <property type="component" value="Chromosome"/>
</dbReference>
<proteinExistence type="predicted"/>